<evidence type="ECO:0000313" key="1">
    <source>
        <dbReference type="EMBL" id="OOV48345.1"/>
    </source>
</evidence>
<dbReference type="EMBL" id="MVIT01000010">
    <property type="protein sequence ID" value="OOV48345.1"/>
    <property type="molecule type" value="Genomic_DNA"/>
</dbReference>
<sequence length="63" mass="7252">MIPYSILRSFSSTFFKSSNEISRFTRVLVIVSYYSPIVKQLVMNIKIAATVTILLIFTFKDLV</sequence>
<gene>
    <name evidence="1" type="ORF">B1J93_00165</name>
</gene>
<name>A0A1T1E5I0_9LEPT</name>
<organism evidence="1 2">
    <name type="scientific">Leptospira kirschneri serovar Pomona</name>
    <dbReference type="NCBI Taxonomy" id="561005"/>
    <lineage>
        <taxon>Bacteria</taxon>
        <taxon>Pseudomonadati</taxon>
        <taxon>Spirochaetota</taxon>
        <taxon>Spirochaetia</taxon>
        <taxon>Leptospirales</taxon>
        <taxon>Leptospiraceae</taxon>
        <taxon>Leptospira</taxon>
    </lineage>
</organism>
<proteinExistence type="predicted"/>
<comment type="caution">
    <text evidence="1">The sequence shown here is derived from an EMBL/GenBank/DDBJ whole genome shotgun (WGS) entry which is preliminary data.</text>
</comment>
<accession>A0A1T1E5I0</accession>
<evidence type="ECO:0000313" key="2">
    <source>
        <dbReference type="Proteomes" id="UP000191008"/>
    </source>
</evidence>
<dbReference type="AlphaFoldDB" id="A0A1T1E5I0"/>
<protein>
    <submittedName>
        <fullName evidence="1">Uncharacterized protein</fullName>
    </submittedName>
</protein>
<dbReference type="Proteomes" id="UP000191008">
    <property type="component" value="Unassembled WGS sequence"/>
</dbReference>
<reference evidence="1 2" key="1">
    <citation type="submission" date="2017-02" db="EMBL/GenBank/DDBJ databases">
        <title>Comparative genomic analysis of Brazilian Leptospira kirschneri strains of different serogroups.</title>
        <authorList>
            <person name="Moreno L.Z."/>
            <person name="Miraglia F."/>
            <person name="Kremer F.S."/>
            <person name="Eslabao M.R."/>
            <person name="Lilenbaum W."/>
            <person name="Dellagostin O.A."/>
            <person name="Moreno A.M."/>
        </authorList>
    </citation>
    <scope>NUCLEOTIDE SEQUENCE [LARGE SCALE GENOMIC DNA]</scope>
    <source>
        <strain evidence="1 2">M110/06</strain>
    </source>
</reference>